<dbReference type="PANTHER" id="PTHR24186:SF38">
    <property type="entry name" value="ANKYRIN REPEAT FAMILY PROTEIN"/>
    <property type="match status" value="1"/>
</dbReference>
<evidence type="ECO:0000256" key="3">
    <source>
        <dbReference type="PROSITE-ProRule" id="PRU00023"/>
    </source>
</evidence>
<dbReference type="GO" id="GO:0005634">
    <property type="term" value="C:nucleus"/>
    <property type="evidence" value="ECO:0000318"/>
    <property type="project" value="GO_Central"/>
</dbReference>
<sequence>MEITTQDAIMVFDDQEYEAKEAFLYLQEIYSVSHPNIFHEILQHVRINENIDAYDVSWILRFIGRACKYSFLEKCADVISSESYDEYVKNILGQKKNELLRFEKPQYVHQASALAASSSPTKHTEVPNNPNSSFNRIINMLKKESQLSTNNTNIANSARSNNGENVYHIAAKDLNISLLSNIIKANIDKKLINQIDNDGNTPLLAALKTKSTNSKNDVVTQLLKANGDPNIQDKDGNTILHLAAMNKDAALYTIITTLCDNADDSLRNNAGQTPMEIYPLLKPKKISGFISLSSADSTI</sequence>
<accession>A2DLW7</accession>
<dbReference type="Proteomes" id="UP000001542">
    <property type="component" value="Unassembled WGS sequence"/>
</dbReference>
<dbReference type="STRING" id="5722.A2DLW7"/>
<gene>
    <name evidence="4" type="ORF">TVAG_462560</name>
</gene>
<dbReference type="RefSeq" id="XP_001579556.1">
    <property type="nucleotide sequence ID" value="XM_001579506.1"/>
</dbReference>
<dbReference type="InParanoid" id="A2DLW7"/>
<dbReference type="Gene3D" id="1.25.40.20">
    <property type="entry name" value="Ankyrin repeat-containing domain"/>
    <property type="match status" value="1"/>
</dbReference>
<reference evidence="4" key="1">
    <citation type="submission" date="2006-10" db="EMBL/GenBank/DDBJ databases">
        <authorList>
            <person name="Amadeo P."/>
            <person name="Zhao Q."/>
            <person name="Wortman J."/>
            <person name="Fraser-Liggett C."/>
            <person name="Carlton J."/>
        </authorList>
    </citation>
    <scope>NUCLEOTIDE SEQUENCE</scope>
    <source>
        <strain evidence="4">G3</strain>
    </source>
</reference>
<organism evidence="4 5">
    <name type="scientific">Trichomonas vaginalis (strain ATCC PRA-98 / G3)</name>
    <dbReference type="NCBI Taxonomy" id="412133"/>
    <lineage>
        <taxon>Eukaryota</taxon>
        <taxon>Metamonada</taxon>
        <taxon>Parabasalia</taxon>
        <taxon>Trichomonadida</taxon>
        <taxon>Trichomonadidae</taxon>
        <taxon>Trichomonas</taxon>
    </lineage>
</organism>
<dbReference type="PROSITE" id="PS50088">
    <property type="entry name" value="ANK_REPEAT"/>
    <property type="match status" value="1"/>
</dbReference>
<dbReference type="OrthoDB" id="194358at2759"/>
<evidence type="ECO:0000313" key="5">
    <source>
        <dbReference type="Proteomes" id="UP000001542"/>
    </source>
</evidence>
<dbReference type="VEuPathDB" id="TrichDB:TVAG_462560"/>
<protein>
    <submittedName>
        <fullName evidence="4">Uncharacterized protein</fullName>
    </submittedName>
</protein>
<evidence type="ECO:0000313" key="4">
    <source>
        <dbReference type="EMBL" id="EAY18570.1"/>
    </source>
</evidence>
<dbReference type="SMART" id="SM00248">
    <property type="entry name" value="ANK"/>
    <property type="match status" value="3"/>
</dbReference>
<dbReference type="SMR" id="A2DLW7"/>
<proteinExistence type="predicted"/>
<keyword evidence="5" id="KW-1185">Reference proteome</keyword>
<keyword evidence="1" id="KW-0677">Repeat</keyword>
<keyword evidence="2 3" id="KW-0040">ANK repeat</keyword>
<dbReference type="SUPFAM" id="SSF48403">
    <property type="entry name" value="Ankyrin repeat"/>
    <property type="match status" value="1"/>
</dbReference>
<dbReference type="EMBL" id="DS113217">
    <property type="protein sequence ID" value="EAY18570.1"/>
    <property type="molecule type" value="Genomic_DNA"/>
</dbReference>
<dbReference type="GO" id="GO:0010468">
    <property type="term" value="P:regulation of gene expression"/>
    <property type="evidence" value="ECO:0000318"/>
    <property type="project" value="GO_Central"/>
</dbReference>
<evidence type="ECO:0000256" key="2">
    <source>
        <dbReference type="ARBA" id="ARBA00023043"/>
    </source>
</evidence>
<reference evidence="4" key="2">
    <citation type="journal article" date="2007" name="Science">
        <title>Draft genome sequence of the sexually transmitted pathogen Trichomonas vaginalis.</title>
        <authorList>
            <person name="Carlton J.M."/>
            <person name="Hirt R.P."/>
            <person name="Silva J.C."/>
            <person name="Delcher A.L."/>
            <person name="Schatz M."/>
            <person name="Zhao Q."/>
            <person name="Wortman J.R."/>
            <person name="Bidwell S.L."/>
            <person name="Alsmark U.C.M."/>
            <person name="Besteiro S."/>
            <person name="Sicheritz-Ponten T."/>
            <person name="Noel C.J."/>
            <person name="Dacks J.B."/>
            <person name="Foster P.G."/>
            <person name="Simillion C."/>
            <person name="Van de Peer Y."/>
            <person name="Miranda-Saavedra D."/>
            <person name="Barton G.J."/>
            <person name="Westrop G.D."/>
            <person name="Mueller S."/>
            <person name="Dessi D."/>
            <person name="Fiori P.L."/>
            <person name="Ren Q."/>
            <person name="Paulsen I."/>
            <person name="Zhang H."/>
            <person name="Bastida-Corcuera F.D."/>
            <person name="Simoes-Barbosa A."/>
            <person name="Brown M.T."/>
            <person name="Hayes R.D."/>
            <person name="Mukherjee M."/>
            <person name="Okumura C.Y."/>
            <person name="Schneider R."/>
            <person name="Smith A.J."/>
            <person name="Vanacova S."/>
            <person name="Villalvazo M."/>
            <person name="Haas B.J."/>
            <person name="Pertea M."/>
            <person name="Feldblyum T.V."/>
            <person name="Utterback T.R."/>
            <person name="Shu C.L."/>
            <person name="Osoegawa K."/>
            <person name="de Jong P.J."/>
            <person name="Hrdy I."/>
            <person name="Horvathova L."/>
            <person name="Zubacova Z."/>
            <person name="Dolezal P."/>
            <person name="Malik S.B."/>
            <person name="Logsdon J.M. Jr."/>
            <person name="Henze K."/>
            <person name="Gupta A."/>
            <person name="Wang C.C."/>
            <person name="Dunne R.L."/>
            <person name="Upcroft J.A."/>
            <person name="Upcroft P."/>
            <person name="White O."/>
            <person name="Salzberg S.L."/>
            <person name="Tang P."/>
            <person name="Chiu C.-H."/>
            <person name="Lee Y.-S."/>
            <person name="Embley T.M."/>
            <person name="Coombs G.H."/>
            <person name="Mottram J.C."/>
            <person name="Tachezy J."/>
            <person name="Fraser-Liggett C.M."/>
            <person name="Johnson P.J."/>
        </authorList>
    </citation>
    <scope>NUCLEOTIDE SEQUENCE [LARGE SCALE GENOMIC DNA]</scope>
    <source>
        <strain evidence="4">G3</strain>
    </source>
</reference>
<dbReference type="AlphaFoldDB" id="A2DLW7"/>
<dbReference type="Pfam" id="PF12796">
    <property type="entry name" value="Ank_2"/>
    <property type="match status" value="1"/>
</dbReference>
<evidence type="ECO:0000256" key="1">
    <source>
        <dbReference type="ARBA" id="ARBA00022737"/>
    </source>
</evidence>
<dbReference type="VEuPathDB" id="TrichDB:TVAGG3_1012430"/>
<dbReference type="PANTHER" id="PTHR24186">
    <property type="entry name" value="PROTEIN PHOSPHATASE 1 REGULATORY SUBUNIT"/>
    <property type="match status" value="1"/>
</dbReference>
<name>A2DLW7_TRIV3</name>
<dbReference type="InterPro" id="IPR002110">
    <property type="entry name" value="Ankyrin_rpt"/>
</dbReference>
<dbReference type="InterPro" id="IPR036770">
    <property type="entry name" value="Ankyrin_rpt-contain_sf"/>
</dbReference>
<feature type="repeat" description="ANK" evidence="3">
    <location>
        <begin position="198"/>
        <end position="234"/>
    </location>
</feature>
<dbReference type="KEGG" id="tva:5464084"/>